<organism evidence="1 2">
    <name type="scientific">Austropuccinia psidii MF-1</name>
    <dbReference type="NCBI Taxonomy" id="1389203"/>
    <lineage>
        <taxon>Eukaryota</taxon>
        <taxon>Fungi</taxon>
        <taxon>Dikarya</taxon>
        <taxon>Basidiomycota</taxon>
        <taxon>Pucciniomycotina</taxon>
        <taxon>Pucciniomycetes</taxon>
        <taxon>Pucciniales</taxon>
        <taxon>Sphaerophragmiaceae</taxon>
        <taxon>Austropuccinia</taxon>
    </lineage>
</organism>
<dbReference type="EMBL" id="AVOT02001902">
    <property type="protein sequence ID" value="MBW0468566.1"/>
    <property type="molecule type" value="Genomic_DNA"/>
</dbReference>
<dbReference type="Proteomes" id="UP000765509">
    <property type="component" value="Unassembled WGS sequence"/>
</dbReference>
<dbReference type="AlphaFoldDB" id="A0A9Q3GID2"/>
<sequence>MEEMLNLTQLTLLKTLLLERYQQKVQSLEQDVKRGLEVSLNRLKRYADKIREGPPAFNPGDMIVGSFSNIEESQYSLIPPQAPISPYQWKFIQPVYHVSLLEPVKTSTIPNKHQEPPPPILIEEDEWEFSQILDSKIKRGNPLYLVEWKVFGTDPEKCT</sequence>
<dbReference type="CDD" id="cd00024">
    <property type="entry name" value="CD_CSD"/>
    <property type="match status" value="1"/>
</dbReference>
<dbReference type="InterPro" id="IPR016197">
    <property type="entry name" value="Chromo-like_dom_sf"/>
</dbReference>
<evidence type="ECO:0000313" key="1">
    <source>
        <dbReference type="EMBL" id="MBW0468566.1"/>
    </source>
</evidence>
<keyword evidence="2" id="KW-1185">Reference proteome</keyword>
<comment type="caution">
    <text evidence="1">The sequence shown here is derived from an EMBL/GenBank/DDBJ whole genome shotgun (WGS) entry which is preliminary data.</text>
</comment>
<evidence type="ECO:0000313" key="2">
    <source>
        <dbReference type="Proteomes" id="UP000765509"/>
    </source>
</evidence>
<dbReference type="Gene3D" id="2.40.50.40">
    <property type="match status" value="1"/>
</dbReference>
<proteinExistence type="predicted"/>
<accession>A0A9Q3GID2</accession>
<gene>
    <name evidence="1" type="ORF">O181_008281</name>
</gene>
<dbReference type="SUPFAM" id="SSF54160">
    <property type="entry name" value="Chromo domain-like"/>
    <property type="match status" value="1"/>
</dbReference>
<evidence type="ECO:0008006" key="3">
    <source>
        <dbReference type="Google" id="ProtNLM"/>
    </source>
</evidence>
<reference evidence="1" key="1">
    <citation type="submission" date="2021-03" db="EMBL/GenBank/DDBJ databases">
        <title>Draft genome sequence of rust myrtle Austropuccinia psidii MF-1, a brazilian biotype.</title>
        <authorList>
            <person name="Quecine M.C."/>
            <person name="Pachon D.M.R."/>
            <person name="Bonatelli M.L."/>
            <person name="Correr F.H."/>
            <person name="Franceschini L.M."/>
            <person name="Leite T.F."/>
            <person name="Margarido G.R.A."/>
            <person name="Almeida C.A."/>
            <person name="Ferrarezi J.A."/>
            <person name="Labate C.A."/>
        </authorList>
    </citation>
    <scope>NUCLEOTIDE SEQUENCE</scope>
    <source>
        <strain evidence="1">MF-1</strain>
    </source>
</reference>
<protein>
    <recommendedName>
        <fullName evidence="3">Chromo domain-containing protein</fullName>
    </recommendedName>
</protein>
<name>A0A9Q3GID2_9BASI</name>